<evidence type="ECO:0000313" key="2">
    <source>
        <dbReference type="EMBL" id="MDC8832660.1"/>
    </source>
</evidence>
<feature type="compositionally biased region" description="Polar residues" evidence="1">
    <location>
        <begin position="486"/>
        <end position="497"/>
    </location>
</feature>
<accession>A0ABT5L6I9</accession>
<evidence type="ECO:0000313" key="3">
    <source>
        <dbReference type="Proteomes" id="UP001218788"/>
    </source>
</evidence>
<reference evidence="2 3" key="1">
    <citation type="submission" date="2022-10" db="EMBL/GenBank/DDBJ databases">
        <title>Alteromonas sp. chi3 Genome sequencing.</title>
        <authorList>
            <person name="Park S."/>
        </authorList>
    </citation>
    <scope>NUCLEOTIDE SEQUENCE [LARGE SCALE GENOMIC DNA]</scope>
    <source>
        <strain evidence="3">chi3</strain>
    </source>
</reference>
<feature type="region of interest" description="Disordered" evidence="1">
    <location>
        <begin position="1"/>
        <end position="23"/>
    </location>
</feature>
<proteinExistence type="predicted"/>
<evidence type="ECO:0000256" key="1">
    <source>
        <dbReference type="SAM" id="MobiDB-lite"/>
    </source>
</evidence>
<organism evidence="2 3">
    <name type="scientific">Alteromonas gilva</name>
    <dbReference type="NCBI Taxonomy" id="2987522"/>
    <lineage>
        <taxon>Bacteria</taxon>
        <taxon>Pseudomonadati</taxon>
        <taxon>Pseudomonadota</taxon>
        <taxon>Gammaproteobacteria</taxon>
        <taxon>Alteromonadales</taxon>
        <taxon>Alteromonadaceae</taxon>
        <taxon>Alteromonas/Salinimonas group</taxon>
        <taxon>Alteromonas</taxon>
    </lineage>
</organism>
<keyword evidence="3" id="KW-1185">Reference proteome</keyword>
<name>A0ABT5L6I9_9ALTE</name>
<sequence>MQPSQPTPPSSNTASGPRASDLPAAPARQLDVNRVAMPLQPVTNVTANAQTARQTSALQTPQRQTVQVSPAVTTSSADSLLLMKLPLSTPVQVSQQTTVELKTLLSQSTLNNVLPTLIKLSPESLSQPLSKTQIQSLVTVLAQAHRTPLSLPAEIVSFNNNTVHLRIGSLDGSGKQMIDIAMTNTSQGSSVSQASATKAGITALLASLSLPATATLTLTPLASNRAEWQAAVTLQSSPGASGNAPSAAAGTMLKGQLPSSSPAIHAALKAILAQGIAADIKSLSQWADGHLPAKSAGQLQRFSQMTPMSVTLKGDTLLLAGSRAQVMAVDTAPSKSLLNALPNINQQMVKQLNSQALSGDKLPRTELNYSQSKAAGSAAQTLTNDNVTLQDGLAAKTVAKTTADAATLKPEQATASLAQLKIAGLSPELKSALSLFIGTANRLNVVNTHSQSPNVASLVGALQKIANTGNAASDTSAATIKPPSESPKNQAACQSDKGSPAVNNAAAASVTKGTINAGAETSSKALHAVIAQLQLDFHSKSATGAADNAFTASNLTGEAGTISKLPVADTQQVSAAIKQLMTSAAWLQSPGSLLTPPAGHSFMSGLLQVLQVSLLGRHFSQHADLEQLLSRAKNTAGSSGAPRPGLLASLSGRQIREFAQLDSQQNLLKQLKGLLAGHQSAKLANLDQTLQGQDSFFYVLPALHQHHQSSELLIRREKDKKEDNEQADENATWNLTMKLNIGEQGELLSKVKIKSEQIFLDIYTSNQQLLEKVGLTLPFLLKRFSQLGLEVQEHKVQLGKIPDTLASKPFQLLETRA</sequence>
<dbReference type="RefSeq" id="WP_273642507.1">
    <property type="nucleotide sequence ID" value="NZ_JAQQXP010000003.1"/>
</dbReference>
<gene>
    <name evidence="2" type="ORF">OIK42_18045</name>
</gene>
<protein>
    <recommendedName>
        <fullName evidence="4">Flagellar hook-length control protein FliK</fullName>
    </recommendedName>
</protein>
<dbReference type="Proteomes" id="UP001218788">
    <property type="component" value="Unassembled WGS sequence"/>
</dbReference>
<dbReference type="EMBL" id="JAQQXP010000003">
    <property type="protein sequence ID" value="MDC8832660.1"/>
    <property type="molecule type" value="Genomic_DNA"/>
</dbReference>
<comment type="caution">
    <text evidence="2">The sequence shown here is derived from an EMBL/GenBank/DDBJ whole genome shotgun (WGS) entry which is preliminary data.</text>
</comment>
<evidence type="ECO:0008006" key="4">
    <source>
        <dbReference type="Google" id="ProtNLM"/>
    </source>
</evidence>
<feature type="region of interest" description="Disordered" evidence="1">
    <location>
        <begin position="473"/>
        <end position="500"/>
    </location>
</feature>